<evidence type="ECO:0000256" key="10">
    <source>
        <dbReference type="ARBA" id="ARBA00022776"/>
    </source>
</evidence>
<protein>
    <recommendedName>
        <fullName evidence="5">DASH complex subunit ASK1</fullName>
    </recommendedName>
</protein>
<evidence type="ECO:0000313" key="19">
    <source>
        <dbReference type="Proteomes" id="UP000054266"/>
    </source>
</evidence>
<evidence type="ECO:0000256" key="4">
    <source>
        <dbReference type="ARBA" id="ARBA00010731"/>
    </source>
</evidence>
<keyword evidence="12" id="KW-0995">Kinetochore</keyword>
<keyword evidence="8" id="KW-0132">Cell division</keyword>
<dbReference type="GO" id="GO:0042729">
    <property type="term" value="C:DASH complex"/>
    <property type="evidence" value="ECO:0007669"/>
    <property type="project" value="InterPro"/>
</dbReference>
<keyword evidence="6" id="KW-0158">Chromosome</keyword>
<dbReference type="GO" id="GO:0005874">
    <property type="term" value="C:microtubule"/>
    <property type="evidence" value="ECO:0007669"/>
    <property type="project" value="UniProtKB-KW"/>
</dbReference>
<sequence>MSRASSAAQPRALTLTEELEKLEQSITLTLQEIDHNFSRAHRIVVSSILPIVEQYATHSKDVWEASRFWKQFFESSANVSLSGYEEQVSRLETTDGTDTTITEDSSATTHTTLETSESYETPSAQHISTDSIQDLDLDLSNMTVSPSKSSTPRPFRTQKTQQQQASFAHYPSPYEALRQEVNNTMADSTSLTRATEPETPGGQPVFSVDTVAATPQSSPFLPPRPTSIPRPSTIRKKTDPLLHRVLDRNYRVQATPLTTQRYSDLQLGPAATPSYGKRTGRPDPNESTLDSSPEVAPPELNHEIFSSPERKRPIPGVSVLTPARARSNDQSSREATRTLGAWDSDDDDLDDDIPFGQSPPKTMQFHIPQNRLLKTPAKEASKRIVEDILTNAGIDYGEEELDFSQTLETEGSDVDLGADPTSPSVVRRAMNIEDETF</sequence>
<evidence type="ECO:0000256" key="3">
    <source>
        <dbReference type="ARBA" id="ARBA00004629"/>
    </source>
</evidence>
<dbReference type="STRING" id="5601.A0A0D2CBE2"/>
<keyword evidence="16" id="KW-0137">Centromere</keyword>
<keyword evidence="7" id="KW-0963">Cytoplasm</keyword>
<dbReference type="GO" id="GO:0044732">
    <property type="term" value="C:mitotic spindle pole body"/>
    <property type="evidence" value="ECO:0007669"/>
    <property type="project" value="TreeGrafter"/>
</dbReference>
<dbReference type="GO" id="GO:0072686">
    <property type="term" value="C:mitotic spindle"/>
    <property type="evidence" value="ECO:0007669"/>
    <property type="project" value="InterPro"/>
</dbReference>
<dbReference type="InterPro" id="IPR013964">
    <property type="entry name" value="DASH_Ask1"/>
</dbReference>
<feature type="region of interest" description="Disordered" evidence="17">
    <location>
        <begin position="214"/>
        <end position="234"/>
    </location>
</feature>
<evidence type="ECO:0000256" key="12">
    <source>
        <dbReference type="ARBA" id="ARBA00022838"/>
    </source>
</evidence>
<evidence type="ECO:0000256" key="2">
    <source>
        <dbReference type="ARBA" id="ARBA00004186"/>
    </source>
</evidence>
<accession>A0A0D2CBE2</accession>
<dbReference type="Pfam" id="PF08655">
    <property type="entry name" value="DASH_Ask1"/>
    <property type="match status" value="1"/>
</dbReference>
<evidence type="ECO:0000256" key="9">
    <source>
        <dbReference type="ARBA" id="ARBA00022701"/>
    </source>
</evidence>
<keyword evidence="13" id="KW-0206">Cytoskeleton</keyword>
<name>A0A0D2CBE2_9EURO</name>
<feature type="compositionally biased region" description="Low complexity" evidence="17">
    <location>
        <begin position="95"/>
        <end position="104"/>
    </location>
</feature>
<feature type="compositionally biased region" description="Polar residues" evidence="17">
    <location>
        <begin position="105"/>
        <end position="127"/>
    </location>
</feature>
<dbReference type="EMBL" id="KN846963">
    <property type="protein sequence ID" value="KIW62316.1"/>
    <property type="molecule type" value="Genomic_DNA"/>
</dbReference>
<feature type="region of interest" description="Disordered" evidence="17">
    <location>
        <begin position="257"/>
        <end position="349"/>
    </location>
</feature>
<keyword evidence="11" id="KW-0159">Chromosome partition</keyword>
<gene>
    <name evidence="18" type="ORF">PV04_10499</name>
</gene>
<organism evidence="18 19">
    <name type="scientific">Phialophora macrospora</name>
    <dbReference type="NCBI Taxonomy" id="1851006"/>
    <lineage>
        <taxon>Eukaryota</taxon>
        <taxon>Fungi</taxon>
        <taxon>Dikarya</taxon>
        <taxon>Ascomycota</taxon>
        <taxon>Pezizomycotina</taxon>
        <taxon>Eurotiomycetes</taxon>
        <taxon>Chaetothyriomycetidae</taxon>
        <taxon>Chaetothyriales</taxon>
        <taxon>Herpotrichiellaceae</taxon>
        <taxon>Phialophora</taxon>
    </lineage>
</organism>
<evidence type="ECO:0000256" key="13">
    <source>
        <dbReference type="ARBA" id="ARBA00023212"/>
    </source>
</evidence>
<evidence type="ECO:0000313" key="18">
    <source>
        <dbReference type="EMBL" id="KIW62316.1"/>
    </source>
</evidence>
<comment type="similarity">
    <text evidence="4">Belongs to the DASH complex ASK1 family.</text>
</comment>
<dbReference type="AlphaFoldDB" id="A0A0D2CBE2"/>
<evidence type="ECO:0000256" key="1">
    <source>
        <dbReference type="ARBA" id="ARBA00004123"/>
    </source>
</evidence>
<keyword evidence="14" id="KW-0539">Nucleus</keyword>
<evidence type="ECO:0000256" key="17">
    <source>
        <dbReference type="SAM" id="MobiDB-lite"/>
    </source>
</evidence>
<evidence type="ECO:0000256" key="7">
    <source>
        <dbReference type="ARBA" id="ARBA00022490"/>
    </source>
</evidence>
<dbReference type="HOGENOM" id="CLU_625697_0_0_1"/>
<dbReference type="GO" id="GO:0008608">
    <property type="term" value="P:attachment of spindle microtubules to kinetochore"/>
    <property type="evidence" value="ECO:0007669"/>
    <property type="project" value="InterPro"/>
</dbReference>
<dbReference type="Proteomes" id="UP000054266">
    <property type="component" value="Unassembled WGS sequence"/>
</dbReference>
<keyword evidence="9" id="KW-0493">Microtubule</keyword>
<comment type="subcellular location">
    <subcellularLocation>
        <location evidence="3">Chromosome</location>
        <location evidence="3">Centromere</location>
        <location evidence="3">Kinetochore</location>
    </subcellularLocation>
    <subcellularLocation>
        <location evidence="2">Cytoplasm</location>
        <location evidence="2">Cytoskeleton</location>
        <location evidence="2">Spindle</location>
    </subcellularLocation>
    <subcellularLocation>
        <location evidence="1">Nucleus</location>
    </subcellularLocation>
</comment>
<evidence type="ECO:0000256" key="15">
    <source>
        <dbReference type="ARBA" id="ARBA00023306"/>
    </source>
</evidence>
<evidence type="ECO:0000256" key="8">
    <source>
        <dbReference type="ARBA" id="ARBA00022618"/>
    </source>
</evidence>
<evidence type="ECO:0000256" key="11">
    <source>
        <dbReference type="ARBA" id="ARBA00022829"/>
    </source>
</evidence>
<keyword evidence="10" id="KW-0498">Mitosis</keyword>
<dbReference type="GO" id="GO:0051301">
    <property type="term" value="P:cell division"/>
    <property type="evidence" value="ECO:0007669"/>
    <property type="project" value="UniProtKB-KW"/>
</dbReference>
<evidence type="ECO:0000256" key="5">
    <source>
        <dbReference type="ARBA" id="ARBA00014520"/>
    </source>
</evidence>
<feature type="region of interest" description="Disordered" evidence="17">
    <location>
        <begin position="95"/>
        <end position="127"/>
    </location>
</feature>
<reference evidence="18 19" key="1">
    <citation type="submission" date="2015-01" db="EMBL/GenBank/DDBJ databases">
        <title>The Genome Sequence of Capronia semiimmersa CBS27337.</title>
        <authorList>
            <consortium name="The Broad Institute Genomics Platform"/>
            <person name="Cuomo C."/>
            <person name="de Hoog S."/>
            <person name="Gorbushina A."/>
            <person name="Stielow B."/>
            <person name="Teixiera M."/>
            <person name="Abouelleil A."/>
            <person name="Chapman S.B."/>
            <person name="Priest M."/>
            <person name="Young S.K."/>
            <person name="Wortman J."/>
            <person name="Nusbaum C."/>
            <person name="Birren B."/>
        </authorList>
    </citation>
    <scope>NUCLEOTIDE SEQUENCE [LARGE SCALE GENOMIC DNA]</scope>
    <source>
        <strain evidence="18 19">CBS 27337</strain>
    </source>
</reference>
<keyword evidence="15" id="KW-0131">Cell cycle</keyword>
<keyword evidence="19" id="KW-1185">Reference proteome</keyword>
<evidence type="ECO:0000256" key="6">
    <source>
        <dbReference type="ARBA" id="ARBA00022454"/>
    </source>
</evidence>
<dbReference type="PANTHER" id="PTHR28200:SF1">
    <property type="entry name" value="DASH COMPLEX SUBUNIT ASK1"/>
    <property type="match status" value="1"/>
</dbReference>
<proteinExistence type="inferred from homology"/>
<evidence type="ECO:0000256" key="14">
    <source>
        <dbReference type="ARBA" id="ARBA00023242"/>
    </source>
</evidence>
<dbReference type="PANTHER" id="PTHR28200">
    <property type="entry name" value="DASH COMPLEX SUBUNIT ASK1"/>
    <property type="match status" value="1"/>
</dbReference>
<evidence type="ECO:0000256" key="16">
    <source>
        <dbReference type="ARBA" id="ARBA00023328"/>
    </source>
</evidence>